<evidence type="ECO:0000313" key="2">
    <source>
        <dbReference type="EMBL" id="RYR25010.1"/>
    </source>
</evidence>
<dbReference type="Proteomes" id="UP000289738">
    <property type="component" value="Chromosome B02"/>
</dbReference>
<dbReference type="AlphaFoldDB" id="A0A445AF19"/>
<protein>
    <submittedName>
        <fullName evidence="2">Uncharacterized protein</fullName>
    </submittedName>
</protein>
<gene>
    <name evidence="2" type="ORF">Ahy_B02g058652</name>
</gene>
<keyword evidence="3" id="KW-1185">Reference proteome</keyword>
<dbReference type="EMBL" id="SDMP01000012">
    <property type="protein sequence ID" value="RYR25010.1"/>
    <property type="molecule type" value="Genomic_DNA"/>
</dbReference>
<accession>A0A445AF19</accession>
<sequence>MVEQVIELSAEVGDIDGGGSGSSDFVQNDPPLAPPPIHVASPVEDMEVDSEDYDEEYVADSNKSVLLRMIMRKSLDVRRVGEVHTCLAPTISHDHRQLDNSLIYRVILPLIQSNPSVSISVLQGAVRQKITSDYTFYFN</sequence>
<reference evidence="2 3" key="1">
    <citation type="submission" date="2019-01" db="EMBL/GenBank/DDBJ databases">
        <title>Sequencing of cultivated peanut Arachis hypogaea provides insights into genome evolution and oil improvement.</title>
        <authorList>
            <person name="Chen X."/>
        </authorList>
    </citation>
    <scope>NUCLEOTIDE SEQUENCE [LARGE SCALE GENOMIC DNA]</scope>
    <source>
        <strain evidence="3">cv. Fuhuasheng</strain>
        <tissue evidence="2">Leaves</tissue>
    </source>
</reference>
<evidence type="ECO:0000313" key="3">
    <source>
        <dbReference type="Proteomes" id="UP000289738"/>
    </source>
</evidence>
<name>A0A445AF19_ARAHY</name>
<organism evidence="2 3">
    <name type="scientific">Arachis hypogaea</name>
    <name type="common">Peanut</name>
    <dbReference type="NCBI Taxonomy" id="3818"/>
    <lineage>
        <taxon>Eukaryota</taxon>
        <taxon>Viridiplantae</taxon>
        <taxon>Streptophyta</taxon>
        <taxon>Embryophyta</taxon>
        <taxon>Tracheophyta</taxon>
        <taxon>Spermatophyta</taxon>
        <taxon>Magnoliopsida</taxon>
        <taxon>eudicotyledons</taxon>
        <taxon>Gunneridae</taxon>
        <taxon>Pentapetalae</taxon>
        <taxon>rosids</taxon>
        <taxon>fabids</taxon>
        <taxon>Fabales</taxon>
        <taxon>Fabaceae</taxon>
        <taxon>Papilionoideae</taxon>
        <taxon>50 kb inversion clade</taxon>
        <taxon>dalbergioids sensu lato</taxon>
        <taxon>Dalbergieae</taxon>
        <taxon>Pterocarpus clade</taxon>
        <taxon>Arachis</taxon>
    </lineage>
</organism>
<proteinExistence type="predicted"/>
<feature type="region of interest" description="Disordered" evidence="1">
    <location>
        <begin position="13"/>
        <end position="39"/>
    </location>
</feature>
<comment type="caution">
    <text evidence="2">The sequence shown here is derived from an EMBL/GenBank/DDBJ whole genome shotgun (WGS) entry which is preliminary data.</text>
</comment>
<evidence type="ECO:0000256" key="1">
    <source>
        <dbReference type="SAM" id="MobiDB-lite"/>
    </source>
</evidence>